<keyword evidence="6" id="KW-1185">Reference proteome</keyword>
<evidence type="ECO:0000256" key="1">
    <source>
        <dbReference type="ARBA" id="ARBA00023015"/>
    </source>
</evidence>
<evidence type="ECO:0000256" key="3">
    <source>
        <dbReference type="ARBA" id="ARBA00023163"/>
    </source>
</evidence>
<dbReference type="GO" id="GO:0003700">
    <property type="term" value="F:DNA-binding transcription factor activity"/>
    <property type="evidence" value="ECO:0007669"/>
    <property type="project" value="InterPro"/>
</dbReference>
<evidence type="ECO:0000313" key="6">
    <source>
        <dbReference type="Proteomes" id="UP000585665"/>
    </source>
</evidence>
<keyword evidence="3" id="KW-0804">Transcription</keyword>
<dbReference type="SUPFAM" id="SSF46689">
    <property type="entry name" value="Homeodomain-like"/>
    <property type="match status" value="2"/>
</dbReference>
<accession>A0A850P5C8</accession>
<proteinExistence type="predicted"/>
<dbReference type="InterPro" id="IPR018060">
    <property type="entry name" value="HTH_AraC"/>
</dbReference>
<dbReference type="GO" id="GO:0043565">
    <property type="term" value="F:sequence-specific DNA binding"/>
    <property type="evidence" value="ECO:0007669"/>
    <property type="project" value="InterPro"/>
</dbReference>
<dbReference type="CDD" id="cd03136">
    <property type="entry name" value="GATase1_AraC_ArgR_like"/>
    <property type="match status" value="1"/>
</dbReference>
<dbReference type="Proteomes" id="UP000585665">
    <property type="component" value="Unassembled WGS sequence"/>
</dbReference>
<protein>
    <submittedName>
        <fullName evidence="5">GlxA family transcriptional regulator</fullName>
    </submittedName>
</protein>
<keyword evidence="2" id="KW-0238">DNA-binding</keyword>
<dbReference type="SUPFAM" id="SSF52317">
    <property type="entry name" value="Class I glutamine amidotransferase-like"/>
    <property type="match status" value="1"/>
</dbReference>
<evidence type="ECO:0000256" key="2">
    <source>
        <dbReference type="ARBA" id="ARBA00023125"/>
    </source>
</evidence>
<evidence type="ECO:0000313" key="5">
    <source>
        <dbReference type="EMBL" id="NVN39837.1"/>
    </source>
</evidence>
<dbReference type="InterPro" id="IPR009057">
    <property type="entry name" value="Homeodomain-like_sf"/>
</dbReference>
<keyword evidence="1" id="KW-0805">Transcription regulation</keyword>
<dbReference type="Pfam" id="PF12833">
    <property type="entry name" value="HTH_18"/>
    <property type="match status" value="1"/>
</dbReference>
<dbReference type="InterPro" id="IPR029062">
    <property type="entry name" value="Class_I_gatase-like"/>
</dbReference>
<dbReference type="InterPro" id="IPR018062">
    <property type="entry name" value="HTH_AraC-typ_CS"/>
</dbReference>
<evidence type="ECO:0000259" key="4">
    <source>
        <dbReference type="PROSITE" id="PS01124"/>
    </source>
</evidence>
<comment type="caution">
    <text evidence="5">The sequence shown here is derived from an EMBL/GenBank/DDBJ whole genome shotgun (WGS) entry which is preliminary data.</text>
</comment>
<dbReference type="EMBL" id="JABXXR010000018">
    <property type="protein sequence ID" value="NVN39837.1"/>
    <property type="molecule type" value="Genomic_DNA"/>
</dbReference>
<feature type="domain" description="HTH araC/xylS-type" evidence="4">
    <location>
        <begin position="216"/>
        <end position="314"/>
    </location>
</feature>
<organism evidence="5 6">
    <name type="scientific">Ameyamaea chiangmaiensis</name>
    <dbReference type="NCBI Taxonomy" id="442969"/>
    <lineage>
        <taxon>Bacteria</taxon>
        <taxon>Pseudomonadati</taxon>
        <taxon>Pseudomonadota</taxon>
        <taxon>Alphaproteobacteria</taxon>
        <taxon>Acetobacterales</taxon>
        <taxon>Acetobacteraceae</taxon>
        <taxon>Ameyamaea</taxon>
    </lineage>
</organism>
<dbReference type="SMART" id="SM00342">
    <property type="entry name" value="HTH_ARAC"/>
    <property type="match status" value="1"/>
</dbReference>
<dbReference type="InterPro" id="IPR050204">
    <property type="entry name" value="AraC_XylS_family_regulators"/>
</dbReference>
<gene>
    <name evidence="5" type="ORF">HUK82_04555</name>
</gene>
<dbReference type="PROSITE" id="PS00041">
    <property type="entry name" value="HTH_ARAC_FAMILY_1"/>
    <property type="match status" value="1"/>
</dbReference>
<dbReference type="AlphaFoldDB" id="A0A850P5C8"/>
<sequence length="329" mass="35850">MRRCSNDPALEIDVLVVPGTTLFLVAAVIEPLRAANRIAGRPLYRWRLFSPSGDSVENGSRVPVAVDGAFDPGQCANPLYVLASYDWEANAGPTLPASLSRAARYRPVIAGIESGVWLLAAAGLLNEHTAPVHWEDRETFALRFPRVTVSAERYVIDDKRHMAGGLFPTLELMLELIRRQHGHTLALEVSRLFLYQDSAPTSGDTVLAAGIDRRVTLAVHMMQESIDTPLKMETLARAAGIGARHLRALFVRGLGVTPQQHYLALRLNAARRHVIETRASMVDIATAAGFGSLPAFSRAYRTYYGESPSGTRGRLAKTLGSRDACIVGV</sequence>
<reference evidence="5 6" key="1">
    <citation type="submission" date="2020-06" db="EMBL/GenBank/DDBJ databases">
        <title>Description of novel acetic acid bacteria.</title>
        <authorList>
            <person name="Sombolestani A."/>
        </authorList>
    </citation>
    <scope>NUCLEOTIDE SEQUENCE [LARGE SCALE GENOMIC DNA]</scope>
    <source>
        <strain evidence="5 6">LMG 27010</strain>
    </source>
</reference>
<dbReference type="PROSITE" id="PS01124">
    <property type="entry name" value="HTH_ARAC_FAMILY_2"/>
    <property type="match status" value="1"/>
</dbReference>
<dbReference type="Gene3D" id="1.10.10.60">
    <property type="entry name" value="Homeodomain-like"/>
    <property type="match status" value="1"/>
</dbReference>
<name>A0A850P5C8_9PROT</name>
<dbReference type="Gene3D" id="3.40.50.880">
    <property type="match status" value="1"/>
</dbReference>
<dbReference type="PANTHER" id="PTHR46796">
    <property type="entry name" value="HTH-TYPE TRANSCRIPTIONAL ACTIVATOR RHAS-RELATED"/>
    <property type="match status" value="1"/>
</dbReference>